<sequence>MDMISFKASLDNTSLPVDQAVIDTPLRQLADKDRRALGLGPAFKVMVGEKMIAQNIPKRAAMAISKFFNDILTKHPRSTTFMLNDTDVSEDCVRSIVDFIIGNVKVNNTFALRNKKMTFPREVALYRHVICLFGMEQHAGPMRTALVDCLNKDIHLPTYASLNELVQLPENDPLYKCAVRCMEGLEHIGEMDGDEDWLVWLNDNYKFQIDMEFWKEEREARKAVEREAQRAGNFESNFPTLK</sequence>
<proteinExistence type="predicted"/>
<evidence type="ECO:0000313" key="2">
    <source>
        <dbReference type="Proteomes" id="UP000799764"/>
    </source>
</evidence>
<dbReference type="AlphaFoldDB" id="A0A9P4PX84"/>
<gene>
    <name evidence="1" type="ORF">P171DRAFT_438548</name>
</gene>
<name>A0A9P4PX84_9PLEO</name>
<reference evidence="1" key="1">
    <citation type="journal article" date="2020" name="Stud. Mycol.">
        <title>101 Dothideomycetes genomes: a test case for predicting lifestyles and emergence of pathogens.</title>
        <authorList>
            <person name="Haridas S."/>
            <person name="Albert R."/>
            <person name="Binder M."/>
            <person name="Bloem J."/>
            <person name="Labutti K."/>
            <person name="Salamov A."/>
            <person name="Andreopoulos B."/>
            <person name="Baker S."/>
            <person name="Barry K."/>
            <person name="Bills G."/>
            <person name="Bluhm B."/>
            <person name="Cannon C."/>
            <person name="Castanera R."/>
            <person name="Culley D."/>
            <person name="Daum C."/>
            <person name="Ezra D."/>
            <person name="Gonzalez J."/>
            <person name="Henrissat B."/>
            <person name="Kuo A."/>
            <person name="Liang C."/>
            <person name="Lipzen A."/>
            <person name="Lutzoni F."/>
            <person name="Magnuson J."/>
            <person name="Mondo S."/>
            <person name="Nolan M."/>
            <person name="Ohm R."/>
            <person name="Pangilinan J."/>
            <person name="Park H.-J."/>
            <person name="Ramirez L."/>
            <person name="Alfaro M."/>
            <person name="Sun H."/>
            <person name="Tritt A."/>
            <person name="Yoshinaga Y."/>
            <person name="Zwiers L.-H."/>
            <person name="Turgeon B."/>
            <person name="Goodwin S."/>
            <person name="Spatafora J."/>
            <person name="Crous P."/>
            <person name="Grigoriev I."/>
        </authorList>
    </citation>
    <scope>NUCLEOTIDE SEQUENCE</scope>
    <source>
        <strain evidence="1">CBS 690.94</strain>
    </source>
</reference>
<dbReference type="OrthoDB" id="3783554at2759"/>
<keyword evidence="2" id="KW-1185">Reference proteome</keyword>
<dbReference type="EMBL" id="MU001492">
    <property type="protein sequence ID" value="KAF2451892.1"/>
    <property type="molecule type" value="Genomic_DNA"/>
</dbReference>
<evidence type="ECO:0000313" key="1">
    <source>
        <dbReference type="EMBL" id="KAF2451892.1"/>
    </source>
</evidence>
<dbReference type="Proteomes" id="UP000799764">
    <property type="component" value="Unassembled WGS sequence"/>
</dbReference>
<organism evidence="1 2">
    <name type="scientific">Karstenula rhodostoma CBS 690.94</name>
    <dbReference type="NCBI Taxonomy" id="1392251"/>
    <lineage>
        <taxon>Eukaryota</taxon>
        <taxon>Fungi</taxon>
        <taxon>Dikarya</taxon>
        <taxon>Ascomycota</taxon>
        <taxon>Pezizomycotina</taxon>
        <taxon>Dothideomycetes</taxon>
        <taxon>Pleosporomycetidae</taxon>
        <taxon>Pleosporales</taxon>
        <taxon>Massarineae</taxon>
        <taxon>Didymosphaeriaceae</taxon>
        <taxon>Karstenula</taxon>
    </lineage>
</organism>
<protein>
    <submittedName>
        <fullName evidence="1">Uncharacterized protein</fullName>
    </submittedName>
</protein>
<accession>A0A9P4PX84</accession>
<comment type="caution">
    <text evidence="1">The sequence shown here is derived from an EMBL/GenBank/DDBJ whole genome shotgun (WGS) entry which is preliminary data.</text>
</comment>